<dbReference type="PATRIC" id="fig|1423812.3.peg.975"/>
<evidence type="ECO:0000259" key="8">
    <source>
        <dbReference type="Pfam" id="PF08439"/>
    </source>
</evidence>
<dbReference type="STRING" id="1423812.FD20_GL000910"/>
<dbReference type="PANTHER" id="PTHR11804:SF84">
    <property type="entry name" value="SACCHAROLYSIN"/>
    <property type="match status" value="1"/>
</dbReference>
<evidence type="ECO:0000256" key="4">
    <source>
        <dbReference type="ARBA" id="ARBA00022833"/>
    </source>
</evidence>
<comment type="cofactor">
    <cofactor evidence="6">
        <name>Zn(2+)</name>
        <dbReference type="ChEBI" id="CHEBI:29105"/>
    </cofactor>
    <text evidence="6">Binds 1 zinc ion.</text>
</comment>
<evidence type="ECO:0000256" key="3">
    <source>
        <dbReference type="ARBA" id="ARBA00022801"/>
    </source>
</evidence>
<feature type="domain" description="Peptidase M3A/M3B catalytic" evidence="7">
    <location>
        <begin position="208"/>
        <end position="585"/>
    </location>
</feature>
<dbReference type="Gene3D" id="1.10.1370.20">
    <property type="entry name" value="Oligoendopeptidase f, C-terminal domain"/>
    <property type="match status" value="1"/>
</dbReference>
<sequence>MKKESIKLPLREEVPLKLSWDLTLIFKTDEEFEKELKNIAAMIPDVERRQGTLSKNAAVFLEALETILQLERRMEKVFVYANLKNDQDTGNKHYQGMITRARQLYARVGAGISWFEPELLELSARKLEQYFEQNERLSAYKHLIGKITAQREHFLSAKEEELLAGAADIFATSENIFGVLNNSDLKFPEVQDAKNNLVQLSHGNYGRLLESPQRDVRQGAFKGMYQVYRQFQNTFALSLSSHVHTHNYLAQKRHYPDARSAALTRNNIPVSVYKTLVERVNYHLSLLHRYVSLRKKVLKIDEVHMYDLYTPITKIPGKTYAYKDAQDIVLKALNVLGSNYTARVKEAFESRWIDVVENKGKRSGAYSSGMYDTAPYILLNWQNNLESLFTLIHEMGHSMHTYASKASQEYQYSDYSIFVAEIASTTNENLLTQYLLEHTEDPHIKAYILNHYLDGFKGTVFRQTQFAEFEQWIHEQDAAQKPITAKEMNDFYGELNKHYYGPDIFNDPEIAYEWERIPHFYYDFYVYQYATGFAAASALAQKILSEGPKDYLRFLNAGSSDYPIEIVKKAGVDMTQPSYLDSAFDLFEKRLNELEKLIVELD</sequence>
<keyword evidence="10" id="KW-1185">Reference proteome</keyword>
<comment type="similarity">
    <text evidence="6">Belongs to the peptidase M3B family.</text>
</comment>
<dbReference type="InterPro" id="IPR004438">
    <property type="entry name" value="Peptidase_M3B"/>
</dbReference>
<dbReference type="InterPro" id="IPR045090">
    <property type="entry name" value="Pept_M3A_M3B"/>
</dbReference>
<dbReference type="CDD" id="cd09608">
    <property type="entry name" value="M3B_PepF"/>
    <property type="match status" value="1"/>
</dbReference>
<dbReference type="RefSeq" id="WP_057735782.1">
    <property type="nucleotide sequence ID" value="NZ_AZEG01000002.1"/>
</dbReference>
<dbReference type="GO" id="GO:0004222">
    <property type="term" value="F:metalloendopeptidase activity"/>
    <property type="evidence" value="ECO:0007669"/>
    <property type="project" value="UniProtKB-UniRule"/>
</dbReference>
<dbReference type="GO" id="GO:0006508">
    <property type="term" value="P:proteolysis"/>
    <property type="evidence" value="ECO:0007669"/>
    <property type="project" value="UniProtKB-KW"/>
</dbReference>
<keyword evidence="4 6" id="KW-0862">Zinc</keyword>
<dbReference type="Pfam" id="PF08439">
    <property type="entry name" value="Peptidase_M3_N"/>
    <property type="match status" value="1"/>
</dbReference>
<dbReference type="Gene3D" id="1.10.287.830">
    <property type="entry name" value="putative peptidase helix hairpin domain like"/>
    <property type="match status" value="1"/>
</dbReference>
<evidence type="ECO:0000256" key="6">
    <source>
        <dbReference type="RuleBase" id="RU368091"/>
    </source>
</evidence>
<dbReference type="Gene3D" id="1.20.140.70">
    <property type="entry name" value="Oligopeptidase f, N-terminal domain"/>
    <property type="match status" value="1"/>
</dbReference>
<reference evidence="9 10" key="1">
    <citation type="journal article" date="2015" name="Genome Announc.">
        <title>Expanding the biotechnology potential of lactobacilli through comparative genomics of 213 strains and associated genera.</title>
        <authorList>
            <person name="Sun Z."/>
            <person name="Harris H.M."/>
            <person name="McCann A."/>
            <person name="Guo C."/>
            <person name="Argimon S."/>
            <person name="Zhang W."/>
            <person name="Yang X."/>
            <person name="Jeffery I.B."/>
            <person name="Cooney J.C."/>
            <person name="Kagawa T.F."/>
            <person name="Liu W."/>
            <person name="Song Y."/>
            <person name="Salvetti E."/>
            <person name="Wrobel A."/>
            <person name="Rasinkangas P."/>
            <person name="Parkhill J."/>
            <person name="Rea M.C."/>
            <person name="O'Sullivan O."/>
            <person name="Ritari J."/>
            <person name="Douillard F.P."/>
            <person name="Paul Ross R."/>
            <person name="Yang R."/>
            <person name="Briner A.E."/>
            <person name="Felis G.E."/>
            <person name="de Vos W.M."/>
            <person name="Barrangou R."/>
            <person name="Klaenhammer T.R."/>
            <person name="Caufield P.W."/>
            <person name="Cui Y."/>
            <person name="Zhang H."/>
            <person name="O'Toole P.W."/>
        </authorList>
    </citation>
    <scope>NUCLEOTIDE SEQUENCE [LARGE SCALE GENOMIC DNA]</scope>
    <source>
        <strain evidence="9 10">DSM 19971</strain>
    </source>
</reference>
<dbReference type="Pfam" id="PF01432">
    <property type="entry name" value="Peptidase_M3"/>
    <property type="match status" value="1"/>
</dbReference>
<dbReference type="InterPro" id="IPR042088">
    <property type="entry name" value="OligoPept_F_C"/>
</dbReference>
<dbReference type="InterPro" id="IPR001567">
    <property type="entry name" value="Pept_M3A_M3B_dom"/>
</dbReference>
<keyword evidence="2 6" id="KW-0479">Metal-binding</keyword>
<evidence type="ECO:0000313" key="10">
    <source>
        <dbReference type="Proteomes" id="UP000051155"/>
    </source>
</evidence>
<proteinExistence type="inferred from homology"/>
<dbReference type="GO" id="GO:0006518">
    <property type="term" value="P:peptide metabolic process"/>
    <property type="evidence" value="ECO:0007669"/>
    <property type="project" value="TreeGrafter"/>
</dbReference>
<dbReference type="Proteomes" id="UP000051155">
    <property type="component" value="Unassembled WGS sequence"/>
</dbReference>
<comment type="caution">
    <text evidence="9">The sequence shown here is derived from an EMBL/GenBank/DDBJ whole genome shotgun (WGS) entry which is preliminary data.</text>
</comment>
<organism evidence="9 10">
    <name type="scientific">Liquorilactobacillus uvarum DSM 19971</name>
    <dbReference type="NCBI Taxonomy" id="1423812"/>
    <lineage>
        <taxon>Bacteria</taxon>
        <taxon>Bacillati</taxon>
        <taxon>Bacillota</taxon>
        <taxon>Bacilli</taxon>
        <taxon>Lactobacillales</taxon>
        <taxon>Lactobacillaceae</taxon>
        <taxon>Liquorilactobacillus</taxon>
    </lineage>
</organism>
<dbReference type="EC" id="3.4.24.-" evidence="6"/>
<dbReference type="SUPFAM" id="SSF55486">
    <property type="entry name" value="Metalloproteases ('zincins'), catalytic domain"/>
    <property type="match status" value="1"/>
</dbReference>
<dbReference type="NCBIfam" id="TIGR00181">
    <property type="entry name" value="pepF"/>
    <property type="match status" value="1"/>
</dbReference>
<comment type="function">
    <text evidence="6">Has oligopeptidase activity and degrades a variety of small bioactive peptides.</text>
</comment>
<dbReference type="AlphaFoldDB" id="A0A0R1Q7F4"/>
<dbReference type="GO" id="GO:0046872">
    <property type="term" value="F:metal ion binding"/>
    <property type="evidence" value="ECO:0007669"/>
    <property type="project" value="UniProtKB-UniRule"/>
</dbReference>
<keyword evidence="3 6" id="KW-0378">Hydrolase</keyword>
<evidence type="ECO:0000256" key="2">
    <source>
        <dbReference type="ARBA" id="ARBA00022723"/>
    </source>
</evidence>
<dbReference type="EMBL" id="AZEG01000002">
    <property type="protein sequence ID" value="KRL38836.1"/>
    <property type="molecule type" value="Genomic_DNA"/>
</dbReference>
<feature type="domain" description="Oligopeptidase F N-terminal" evidence="8">
    <location>
        <begin position="118"/>
        <end position="187"/>
    </location>
</feature>
<evidence type="ECO:0000259" key="7">
    <source>
        <dbReference type="Pfam" id="PF01432"/>
    </source>
</evidence>
<evidence type="ECO:0000313" key="9">
    <source>
        <dbReference type="EMBL" id="KRL38836.1"/>
    </source>
</evidence>
<dbReference type="OrthoDB" id="9766487at2"/>
<protein>
    <recommendedName>
        <fullName evidence="6">Oligopeptidase F</fullName>
        <ecNumber evidence="6">3.4.24.-</ecNumber>
    </recommendedName>
</protein>
<dbReference type="PANTHER" id="PTHR11804">
    <property type="entry name" value="PROTEASE M3 THIMET OLIGOPEPTIDASE-RELATED"/>
    <property type="match status" value="1"/>
</dbReference>
<keyword evidence="1 6" id="KW-0645">Protease</keyword>
<name>A0A0R1Q7F4_9LACO</name>
<keyword evidence="5 6" id="KW-0482">Metalloprotease</keyword>
<evidence type="ECO:0000256" key="1">
    <source>
        <dbReference type="ARBA" id="ARBA00022670"/>
    </source>
</evidence>
<gene>
    <name evidence="9" type="ORF">FD20_GL000910</name>
</gene>
<evidence type="ECO:0000256" key="5">
    <source>
        <dbReference type="ARBA" id="ARBA00023049"/>
    </source>
</evidence>
<dbReference type="InterPro" id="IPR013647">
    <property type="entry name" value="OligopepF_N_dom"/>
</dbReference>
<accession>A0A0R1Q7F4</accession>